<dbReference type="Proteomes" id="UP000663891">
    <property type="component" value="Unassembled WGS sequence"/>
</dbReference>
<sequence length="35" mass="3490">LMNGDSRSVGDDDDSASVTSTLESARVDAAATCAT</sequence>
<evidence type="ECO:0000313" key="2">
    <source>
        <dbReference type="EMBL" id="CAF1531202.1"/>
    </source>
</evidence>
<evidence type="ECO:0000313" key="4">
    <source>
        <dbReference type="Proteomes" id="UP000663881"/>
    </source>
</evidence>
<dbReference type="EMBL" id="CAJNON010004463">
    <property type="protein sequence ID" value="CAF1531202.1"/>
    <property type="molecule type" value="Genomic_DNA"/>
</dbReference>
<proteinExistence type="predicted"/>
<dbReference type="AlphaFoldDB" id="A0A820IEH2"/>
<reference evidence="3" key="1">
    <citation type="submission" date="2021-02" db="EMBL/GenBank/DDBJ databases">
        <authorList>
            <person name="Nowell W R."/>
        </authorList>
    </citation>
    <scope>NUCLEOTIDE SEQUENCE</scope>
</reference>
<evidence type="ECO:0000256" key="1">
    <source>
        <dbReference type="SAM" id="MobiDB-lite"/>
    </source>
</evidence>
<evidence type="ECO:0000313" key="3">
    <source>
        <dbReference type="EMBL" id="CAF4307564.1"/>
    </source>
</evidence>
<dbReference type="Proteomes" id="UP000663881">
    <property type="component" value="Unassembled WGS sequence"/>
</dbReference>
<accession>A0A820IEH2</accession>
<feature type="non-terminal residue" evidence="3">
    <location>
        <position position="1"/>
    </location>
</feature>
<gene>
    <name evidence="3" type="ORF">OKA104_LOCUS46542</name>
    <name evidence="2" type="ORF">VCS650_LOCUS43704</name>
</gene>
<feature type="region of interest" description="Disordered" evidence="1">
    <location>
        <begin position="1"/>
        <end position="21"/>
    </location>
</feature>
<comment type="caution">
    <text evidence="3">The sequence shown here is derived from an EMBL/GenBank/DDBJ whole genome shotgun (WGS) entry which is preliminary data.</text>
</comment>
<dbReference type="EMBL" id="CAJOAY010017106">
    <property type="protein sequence ID" value="CAF4307564.1"/>
    <property type="molecule type" value="Genomic_DNA"/>
</dbReference>
<protein>
    <submittedName>
        <fullName evidence="3">Uncharacterized protein</fullName>
    </submittedName>
</protein>
<name>A0A820IEH2_9BILA</name>
<organism evidence="3 4">
    <name type="scientific">Adineta steineri</name>
    <dbReference type="NCBI Taxonomy" id="433720"/>
    <lineage>
        <taxon>Eukaryota</taxon>
        <taxon>Metazoa</taxon>
        <taxon>Spiralia</taxon>
        <taxon>Gnathifera</taxon>
        <taxon>Rotifera</taxon>
        <taxon>Eurotatoria</taxon>
        <taxon>Bdelloidea</taxon>
        <taxon>Adinetida</taxon>
        <taxon>Adinetidae</taxon>
        <taxon>Adineta</taxon>
    </lineage>
</organism>